<evidence type="ECO:0000313" key="1">
    <source>
        <dbReference type="EMBL" id="MBT0663194.1"/>
    </source>
</evidence>
<dbReference type="RefSeq" id="WP_214169958.1">
    <property type="nucleotide sequence ID" value="NZ_JAHCVJ010000001.1"/>
</dbReference>
<sequence length="585" mass="62395">MAVHNIRGLGILFLFTLIISGCGSNSAPNISPVSTLEASQDCINCHESTAVSSVTNERITDAWQLSSHNTASSANFSGRGASCGDCHEPEAGHPNSCNTCHGSGIPASGPLVQHNPDRALKCDKCHTRPTFIDPTVGRAHFSNVTAAFVSTQFKGKCRSCHDPHNPSKYFTYNEQWAASGKGDSLATPWNRYDFKSRGTTQPIETTFQSSCVRCHTATGYINYVTSGLTNVSPWGAAELTAGDRSKQTLACPACHDDGNGNAYSFKVRQVSFNGGGIRVYYNYSAAPSSRAAAATTLFPSVRINNNPFIFPDAGTSNLCVVCHSGRAIGQLIKDAAAAGLNFDNVARINAHDFVAGGSLFQATGYEYTHLGRSYTQPVTFQHDNIGLGNFQGTGSSGPCITCHMSSSESHLFLPVTIDSEGVITQITGTACIKCHVGVTAWSPETLQEKKTGYLAALTALYELQKVRPTIGTKIISGETFNPDSTVKSYTYTTKWASAYGGATGADTMGASFNFEALKGDSGAFAHNSAYTRKLIYDSLDWVNDGTMNNDVASAILGLPATTRLGILPAAYRGNYRNLAIAYLIR</sequence>
<protein>
    <submittedName>
        <fullName evidence="1">Cytochrome C</fullName>
    </submittedName>
</protein>
<dbReference type="EMBL" id="JAHCVJ010000001">
    <property type="protein sequence ID" value="MBT0663194.1"/>
    <property type="molecule type" value="Genomic_DNA"/>
</dbReference>
<dbReference type="AlphaFoldDB" id="A0AAW4KXW6"/>
<dbReference type="SUPFAM" id="SSF48695">
    <property type="entry name" value="Multiheme cytochromes"/>
    <property type="match status" value="2"/>
</dbReference>
<dbReference type="InterPro" id="IPR036280">
    <property type="entry name" value="Multihaem_cyt_sf"/>
</dbReference>
<proteinExistence type="predicted"/>
<evidence type="ECO:0000313" key="2">
    <source>
        <dbReference type="Proteomes" id="UP000811899"/>
    </source>
</evidence>
<keyword evidence="2" id="KW-1185">Reference proteome</keyword>
<dbReference type="Gene3D" id="1.10.1130.10">
    <property type="entry name" value="Flavocytochrome C3, Chain A"/>
    <property type="match status" value="1"/>
</dbReference>
<reference evidence="1 2" key="1">
    <citation type="submission" date="2021-05" db="EMBL/GenBank/DDBJ databases">
        <title>The draft genome of Geobacter pelophilus DSM 12255.</title>
        <authorList>
            <person name="Xu Z."/>
            <person name="Masuda Y."/>
            <person name="Itoh H."/>
            <person name="Senoo K."/>
        </authorList>
    </citation>
    <scope>NUCLEOTIDE SEQUENCE [LARGE SCALE GENOMIC DNA]</scope>
    <source>
        <strain evidence="1 2">DSM 12255</strain>
    </source>
</reference>
<dbReference type="Proteomes" id="UP000811899">
    <property type="component" value="Unassembled WGS sequence"/>
</dbReference>
<comment type="caution">
    <text evidence="1">The sequence shown here is derived from an EMBL/GenBank/DDBJ whole genome shotgun (WGS) entry which is preliminary data.</text>
</comment>
<name>A0AAW4KXW6_9BACT</name>
<dbReference type="Gene3D" id="3.90.10.10">
    <property type="entry name" value="Cytochrome C3"/>
    <property type="match status" value="1"/>
</dbReference>
<accession>A0AAW4KXW6</accession>
<gene>
    <name evidence="1" type="ORF">KI809_02675</name>
</gene>
<organism evidence="1 2">
    <name type="scientific">Geoanaerobacter pelophilus</name>
    <dbReference type="NCBI Taxonomy" id="60036"/>
    <lineage>
        <taxon>Bacteria</taxon>
        <taxon>Pseudomonadati</taxon>
        <taxon>Thermodesulfobacteriota</taxon>
        <taxon>Desulfuromonadia</taxon>
        <taxon>Geobacterales</taxon>
        <taxon>Geobacteraceae</taxon>
        <taxon>Geoanaerobacter</taxon>
    </lineage>
</organism>
<dbReference type="PROSITE" id="PS51257">
    <property type="entry name" value="PROKAR_LIPOPROTEIN"/>
    <property type="match status" value="1"/>
</dbReference>